<reference evidence="1 2" key="1">
    <citation type="submission" date="2024-11" db="EMBL/GenBank/DDBJ databases">
        <title>Adaptive evolution of stress response genes in parasites aligns with host niche diversity.</title>
        <authorList>
            <person name="Hahn C."/>
            <person name="Resl P."/>
        </authorList>
    </citation>
    <scope>NUCLEOTIDE SEQUENCE [LARGE SCALE GENOMIC DNA]</scope>
    <source>
        <strain evidence="1">EGGRZ-B1_66</strain>
        <tissue evidence="1">Body</tissue>
    </source>
</reference>
<comment type="caution">
    <text evidence="1">The sequence shown here is derived from an EMBL/GenBank/DDBJ whole genome shotgun (WGS) entry which is preliminary data.</text>
</comment>
<gene>
    <name evidence="1" type="ORF">Ciccas_003185</name>
</gene>
<evidence type="ECO:0000313" key="2">
    <source>
        <dbReference type="Proteomes" id="UP001626550"/>
    </source>
</evidence>
<name>A0ABD2QF40_9PLAT</name>
<dbReference type="AlphaFoldDB" id="A0ABD2QF40"/>
<organism evidence="1 2">
    <name type="scientific">Cichlidogyrus casuarinus</name>
    <dbReference type="NCBI Taxonomy" id="1844966"/>
    <lineage>
        <taxon>Eukaryota</taxon>
        <taxon>Metazoa</taxon>
        <taxon>Spiralia</taxon>
        <taxon>Lophotrochozoa</taxon>
        <taxon>Platyhelminthes</taxon>
        <taxon>Monogenea</taxon>
        <taxon>Monopisthocotylea</taxon>
        <taxon>Dactylogyridea</taxon>
        <taxon>Ancyrocephalidae</taxon>
        <taxon>Cichlidogyrus</taxon>
    </lineage>
</organism>
<dbReference type="Gene3D" id="3.40.50.2300">
    <property type="match status" value="1"/>
</dbReference>
<dbReference type="Proteomes" id="UP001626550">
    <property type="component" value="Unassembled WGS sequence"/>
</dbReference>
<dbReference type="InterPro" id="IPR028082">
    <property type="entry name" value="Peripla_BP_I"/>
</dbReference>
<dbReference type="EMBL" id="JBJKFK010000281">
    <property type="protein sequence ID" value="KAL3318152.1"/>
    <property type="molecule type" value="Genomic_DNA"/>
</dbReference>
<proteinExistence type="predicted"/>
<protein>
    <submittedName>
        <fullName evidence="1">Uncharacterized protein</fullName>
    </submittedName>
</protein>
<keyword evidence="2" id="KW-1185">Reference proteome</keyword>
<accession>A0ABD2QF40</accession>
<dbReference type="SUPFAM" id="SSF53822">
    <property type="entry name" value="Periplasmic binding protein-like I"/>
    <property type="match status" value="1"/>
</dbReference>
<sequence length="511" mass="57860">MTILYEHHTDASMEKLNFDVRYLSSAVMLAINDTKSEMEKIGIVLDYDFFTVLGAEVGCNFIQRYSALMEKKGKLGVYFASISGFYLDDTLNWSVALLKVPVISVYIETPVYQYANKTLFPLLTRNNNRLLIGLTCFIKKVISQVLSWDLVKLSTTGRIMTISWQKDTSGLTYYFLHRSIIDYLKSSVEKVQTVRLYEADNKVIPGIVKEIQRNAVYCHMYTFNLINLLVAFHVSGQTQFRRLDTPYNCVIPSRSDDQTRMYKEKLAKHSDYVKVIEKWNSATSLALGPRIHKVHIYVQLSAMDFKASLPIAFSAMALAAESLHAVPSTFMLQFHPVLDSGDSTCDILFSIDAMSGLRGPKPDAYITSRNPISMSNTALFSADRFRIPMISISAYGPSFRNKNHYRLLTRMKMNIDDVDEFLYFFIERILGWRISKALHVALSSTTAPKTDDEMQVIAFLTSKSIKKFVTQHMTVFMGSVDSGRALTDFLHQVPGHARCESLLNHTAGAAA</sequence>
<evidence type="ECO:0000313" key="1">
    <source>
        <dbReference type="EMBL" id="KAL3318152.1"/>
    </source>
</evidence>